<comment type="caution">
    <text evidence="1">The sequence shown here is derived from an EMBL/GenBank/DDBJ whole genome shotgun (WGS) entry which is preliminary data.</text>
</comment>
<organism evidence="1 2">
    <name type="scientific">Methylopila jiangsuensis</name>
    <dbReference type="NCBI Taxonomy" id="586230"/>
    <lineage>
        <taxon>Bacteria</taxon>
        <taxon>Pseudomonadati</taxon>
        <taxon>Pseudomonadota</taxon>
        <taxon>Alphaproteobacteria</taxon>
        <taxon>Hyphomicrobiales</taxon>
        <taxon>Methylopilaceae</taxon>
        <taxon>Methylopila</taxon>
    </lineage>
</organism>
<evidence type="ECO:0000313" key="2">
    <source>
        <dbReference type="Proteomes" id="UP001143364"/>
    </source>
</evidence>
<evidence type="ECO:0000313" key="1">
    <source>
        <dbReference type="EMBL" id="GLK75580.1"/>
    </source>
</evidence>
<reference evidence="1" key="1">
    <citation type="journal article" date="2014" name="Int. J. Syst. Evol. Microbiol.">
        <title>Complete genome sequence of Corynebacterium casei LMG S-19264T (=DSM 44701T), isolated from a smear-ripened cheese.</title>
        <authorList>
            <consortium name="US DOE Joint Genome Institute (JGI-PGF)"/>
            <person name="Walter F."/>
            <person name="Albersmeier A."/>
            <person name="Kalinowski J."/>
            <person name="Ruckert C."/>
        </authorList>
    </citation>
    <scope>NUCLEOTIDE SEQUENCE</scope>
    <source>
        <strain evidence="1">VKM B-2555</strain>
    </source>
</reference>
<dbReference type="Proteomes" id="UP001143364">
    <property type="component" value="Unassembled WGS sequence"/>
</dbReference>
<keyword evidence="2" id="KW-1185">Reference proteome</keyword>
<gene>
    <name evidence="1" type="ORF">GCM10008171_08340</name>
</gene>
<proteinExistence type="predicted"/>
<name>A0A9W6N2S3_9HYPH</name>
<dbReference type="RefSeq" id="WP_271203523.1">
    <property type="nucleotide sequence ID" value="NZ_BSFK01000005.1"/>
</dbReference>
<dbReference type="EMBL" id="BSFK01000005">
    <property type="protein sequence ID" value="GLK75580.1"/>
    <property type="molecule type" value="Genomic_DNA"/>
</dbReference>
<accession>A0A9W6N2S3</accession>
<dbReference type="AlphaFoldDB" id="A0A9W6N2S3"/>
<protein>
    <submittedName>
        <fullName evidence="1">Uncharacterized protein</fullName>
    </submittedName>
</protein>
<reference evidence="1" key="2">
    <citation type="submission" date="2023-01" db="EMBL/GenBank/DDBJ databases">
        <authorList>
            <person name="Sun Q."/>
            <person name="Evtushenko L."/>
        </authorList>
    </citation>
    <scope>NUCLEOTIDE SEQUENCE</scope>
    <source>
        <strain evidence="1">VKM B-2555</strain>
    </source>
</reference>
<sequence length="245" mass="27108">MTLCVLGNSHGVCVKRYVSGRAPHLDIDFYLAVGSAFDDAGFELEDGVISSSSPMVRQMFAVTSRAKSTKIRLADYDGFLFVGEPAFRMHLNVNRYGTEKAFDPAVQRRMIGHAQYRDYVVDMVSHGSGPDLLRRVLAGKAKHATVAVAMTPNYTQSQFQEKYPKRRNASTIHAMYDLADDALAGHFASLGVTYLPQPRETMTEEGYTQERFRRDETHANEDYARLVLEQWRGSAAAATAGGAAA</sequence>